<dbReference type="InterPro" id="IPR000086">
    <property type="entry name" value="NUDIX_hydrolase_dom"/>
</dbReference>
<accession>A0A6N9TLC4</accession>
<sequence>MTFFFRLSPILAVLTLLGCSQHSPSDPQCRQSALLESQAVDQSFNTNDTQAAVCLIKTQDKAVLIRHRLSGKLDFPGGGVNEGESLSCAAHRETWEETGFNVLVRKQIGKTSNGLALFACDLDSGIDLLPERFSPPSWAALEVIAIEKVDPFLLNHKALRYADDLIPLRDGFIAFDTN</sequence>
<dbReference type="PANTHER" id="PTHR43222:SF2">
    <property type="entry name" value="NUDIX HYDROLASE 23, CHLOROPLASTIC"/>
    <property type="match status" value="1"/>
</dbReference>
<proteinExistence type="predicted"/>
<dbReference type="PROSITE" id="PS00893">
    <property type="entry name" value="NUDIX_BOX"/>
    <property type="match status" value="1"/>
</dbReference>
<dbReference type="RefSeq" id="WP_163107488.1">
    <property type="nucleotide sequence ID" value="NZ_JAAAWO010000014.1"/>
</dbReference>
<evidence type="ECO:0000256" key="2">
    <source>
        <dbReference type="ARBA" id="ARBA00022801"/>
    </source>
</evidence>
<dbReference type="PROSITE" id="PS51257">
    <property type="entry name" value="PROKAR_LIPOPROTEIN"/>
    <property type="match status" value="1"/>
</dbReference>
<dbReference type="Gene3D" id="3.90.79.10">
    <property type="entry name" value="Nucleoside Triphosphate Pyrophosphohydrolase"/>
    <property type="match status" value="1"/>
</dbReference>
<keyword evidence="5" id="KW-1185">Reference proteome</keyword>
<dbReference type="InterPro" id="IPR015797">
    <property type="entry name" value="NUDIX_hydrolase-like_dom_sf"/>
</dbReference>
<dbReference type="GO" id="GO:0016787">
    <property type="term" value="F:hydrolase activity"/>
    <property type="evidence" value="ECO:0007669"/>
    <property type="project" value="UniProtKB-KW"/>
</dbReference>
<evidence type="ECO:0000313" key="4">
    <source>
        <dbReference type="EMBL" id="NDW16925.1"/>
    </source>
</evidence>
<dbReference type="InterPro" id="IPR020084">
    <property type="entry name" value="NUDIX_hydrolase_CS"/>
</dbReference>
<evidence type="ECO:0000259" key="3">
    <source>
        <dbReference type="PROSITE" id="PS51462"/>
    </source>
</evidence>
<dbReference type="PANTHER" id="PTHR43222">
    <property type="entry name" value="NUDIX HYDROLASE 23"/>
    <property type="match status" value="1"/>
</dbReference>
<comment type="caution">
    <text evidence="4">The sequence shown here is derived from an EMBL/GenBank/DDBJ whole genome shotgun (WGS) entry which is preliminary data.</text>
</comment>
<name>A0A6N9TLC4_9ALTE</name>
<dbReference type="Proteomes" id="UP000471381">
    <property type="component" value="Unassembled WGS sequence"/>
</dbReference>
<evidence type="ECO:0000313" key="5">
    <source>
        <dbReference type="Proteomes" id="UP000471381"/>
    </source>
</evidence>
<dbReference type="AlphaFoldDB" id="A0A6N9TLC4"/>
<gene>
    <name evidence="4" type="ORF">GTQ48_15530</name>
</gene>
<comment type="cofactor">
    <cofactor evidence="1">
        <name>Mg(2+)</name>
        <dbReference type="ChEBI" id="CHEBI:18420"/>
    </cofactor>
</comment>
<dbReference type="CDD" id="cd02883">
    <property type="entry name" value="NUDIX_Hydrolase"/>
    <property type="match status" value="1"/>
</dbReference>
<organism evidence="4 5">
    <name type="scientific">Alteromonas genovensis</name>
    <dbReference type="NCBI Taxonomy" id="471225"/>
    <lineage>
        <taxon>Bacteria</taxon>
        <taxon>Pseudomonadati</taxon>
        <taxon>Pseudomonadota</taxon>
        <taxon>Gammaproteobacteria</taxon>
        <taxon>Alteromonadales</taxon>
        <taxon>Alteromonadaceae</taxon>
        <taxon>Alteromonas/Salinimonas group</taxon>
        <taxon>Alteromonas</taxon>
    </lineage>
</organism>
<dbReference type="EMBL" id="JAAAWO010000014">
    <property type="protein sequence ID" value="NDW16925.1"/>
    <property type="molecule type" value="Genomic_DNA"/>
</dbReference>
<dbReference type="PROSITE" id="PS51462">
    <property type="entry name" value="NUDIX"/>
    <property type="match status" value="1"/>
</dbReference>
<dbReference type="Pfam" id="PF00293">
    <property type="entry name" value="NUDIX"/>
    <property type="match status" value="1"/>
</dbReference>
<dbReference type="SUPFAM" id="SSF55811">
    <property type="entry name" value="Nudix"/>
    <property type="match status" value="1"/>
</dbReference>
<protein>
    <submittedName>
        <fullName evidence="4">NUDIX domain-containing protein</fullName>
    </submittedName>
</protein>
<keyword evidence="2" id="KW-0378">Hydrolase</keyword>
<feature type="domain" description="Nudix hydrolase" evidence="3">
    <location>
        <begin position="46"/>
        <end position="172"/>
    </location>
</feature>
<reference evidence="4 5" key="1">
    <citation type="submission" date="2020-01" db="EMBL/GenBank/DDBJ databases">
        <title>Genomes of bacteria type strains.</title>
        <authorList>
            <person name="Chen J."/>
            <person name="Zhu S."/>
            <person name="Yang J."/>
        </authorList>
    </citation>
    <scope>NUCLEOTIDE SEQUENCE [LARGE SCALE GENOMIC DNA]</scope>
    <source>
        <strain evidence="4 5">LMG 24078</strain>
    </source>
</reference>
<evidence type="ECO:0000256" key="1">
    <source>
        <dbReference type="ARBA" id="ARBA00001946"/>
    </source>
</evidence>